<dbReference type="InterPro" id="IPR008936">
    <property type="entry name" value="Rho_GTPase_activation_prot"/>
</dbReference>
<dbReference type="PANTHER" id="PTHR22625:SF70">
    <property type="entry name" value="PLEXIN A, ISOFORM A"/>
    <property type="match status" value="1"/>
</dbReference>
<dbReference type="InterPro" id="IPR013783">
    <property type="entry name" value="Ig-like_fold"/>
</dbReference>
<dbReference type="Gene3D" id="3.10.20.90">
    <property type="entry name" value="Phosphatidylinositol 3-kinase Catalytic Subunit, Chain A, domain 1"/>
    <property type="match status" value="1"/>
</dbReference>
<name>A0AAV7JZ29_9METZ</name>
<sequence length="1849" mass="205388">MIIFILTLLLTVCYSQTLIRIESISNPNRFDFSLIAIDSTNLSVLIGGSDYIIRVGSEFKSSSITNLPNLASRVSLVEYDNFNNRFFVCDRERVCHFYDTSDITTSVATITDLSTESDNIPNSALFAMLAGSPAVFVYSSFISDTATSTRYTLQGFTLSDLSAATARFTGQPRVVVDRRRLINEFIFGDRIFYLVRQLIGTSAISSRLFTICDNTGVRSDRFESVLELILTPCDGSYTYLLSGRVVSLQDGQTHLVLIYSADEVGIETRLCTLSLNDIIQYISVSYNDSALSTQLDWVARAEAGGNIFGESVLNGISLCDYTFAGLIFALMIPITGGYPTAPLLPSVYSSGVTYGRVSNLYTYQLDTFYYIILVTEEGFMFKYYINGTSLTADVTELEGRYLSEDFRDRVSSLVPIGTNHILALTPRELLRIPVSDCGRHDNCMECVQDRDPLCGWCSVQNECTRQSNCTNNNLTNRWIQDEVTECLAVTSVSPDSSNININTTVTISASNLPELSTGNTYQCVFSSLGNTTVTAVTGGFDLTGPASGSVNLTCQIPDNTPSFNESEFLEVQLYLSTTESSNTILVQSFSFLFFDCSYHTACEECVSTSDVSPCGWCVYSGKCTYSPSLCPPLNLSDSYQWRQSLCPSIVSLNSSSNPLVADTDNTINLLTVNDLPLPQSSYEYLCQLSYGSEQYNIPGNHSSNYITCYIPADNLTVTSSDIIDVNIDVTFSGRVIYTDTLELYSCVQQGTTCAQCLSNRQSKMLCGWCLSSGDDSCSTADCSGDFLTASCPNPFITSITPNEISVYFTDQLSIRGTGLGIVSDQLTITVELGEIGGVLECVDINRDPSDIGRVVNCTLSGLLLSPLSPPGSSGNTTLALSIDNSLGDPLEVYYHPLHILSPQIQAFTPNFGPVAGGTLVTLSGVGLGIGSSRSAEIITVTSCMTVLEPSYSNGELECITQPAVSKASGQFRVTIDGDNYDSTTGLFEFRENPQILSATPTGVLQSGDGLITFTGISLDASADPKIMFYSGRSVGEYACNAITTSVLKCPFPPSNTSKRQTGPDNVNFTLLFDGYTDTLPSIDILVLPDPMFNQEVFVFSDNNHISVDVISRSVELVFIQQADYRSAQLSDLFRVEVTLADEVVNISNSVTYLTNRLSVDFTDIRVENFQSDTYLIYVLLEEYRTPAGSFVVVSGVESLTQLGSIVIACILGFLLLIIALVIILVCIMCCLRKRGSIAQAEVEKLIYEMDTIENRVAQACRTEFAELNTELEEAADLTQGSQGAIPFLSFHKFVMNVMFPGEPDHPVLHPVRIPPDIDDREFLRALELFDELLRDKDYFLSLVNCIESNRSFSLRDRSNIASLFALCMHDDIKYLTTVLKTLLEDLSERMVAQSRVKIMFRRTESVAEKLLSDWLAMMMYGYLIERAGPAIHVAYRATKRQTEKGPIDVFTGEAKHSLAKEKILTQITDIEEMRELEVGVITDNQTELRVKVLECDTISQAKLKIMDAVYSGQPVSQRPHVTELDLEVHSTRKQGAGLILRDNDRTSVVQGDWKRVNTLSHYSAINQVFKLVPRTQKPLGGQVYDYLGTLIQSNSLRGFRDAHLHEEDKIWHLTKPEETQTAKSKKLATEIYLIRLISTKNILQKYVDDMVCAIFPDVTLEPHKLAPPIKFLFDLLEHLADEYDIDKKEDVIRLWKNNSVPLRFWANIIRNPDHLFDVIKSETLDSNLTVISQVFIDSCLATDSQITEDAQTTKILYNKEVPIYRERILNYYDTMSQSPAVSEEQLFDNYRVPRGGDHFYRESALQSLYSYAHSCKDKLVEEMLDDGRFDQQVAKFEEICELLSRHSNK</sequence>
<gene>
    <name evidence="8" type="ORF">LOD99_3046</name>
</gene>
<evidence type="ECO:0000256" key="1">
    <source>
        <dbReference type="ARBA" id="ARBA00004370"/>
    </source>
</evidence>
<organism evidence="8 9">
    <name type="scientific">Oopsacas minuta</name>
    <dbReference type="NCBI Taxonomy" id="111878"/>
    <lineage>
        <taxon>Eukaryota</taxon>
        <taxon>Metazoa</taxon>
        <taxon>Porifera</taxon>
        <taxon>Hexactinellida</taxon>
        <taxon>Hexasterophora</taxon>
        <taxon>Lyssacinosida</taxon>
        <taxon>Leucopsacidae</taxon>
        <taxon>Oopsacas</taxon>
    </lineage>
</organism>
<evidence type="ECO:0000313" key="9">
    <source>
        <dbReference type="Proteomes" id="UP001165289"/>
    </source>
</evidence>
<evidence type="ECO:0000259" key="6">
    <source>
        <dbReference type="SMART" id="SM00423"/>
    </source>
</evidence>
<feature type="transmembrane region" description="Helical" evidence="4">
    <location>
        <begin position="1205"/>
        <end position="1231"/>
    </location>
</feature>
<dbReference type="Pfam" id="PF01833">
    <property type="entry name" value="TIG"/>
    <property type="match status" value="1"/>
</dbReference>
<proteinExistence type="predicted"/>
<dbReference type="Gene3D" id="2.60.40.10">
    <property type="entry name" value="Immunoglobulins"/>
    <property type="match status" value="4"/>
</dbReference>
<keyword evidence="5" id="KW-0732">Signal</keyword>
<evidence type="ECO:0000313" key="8">
    <source>
        <dbReference type="EMBL" id="KAI6654202.1"/>
    </source>
</evidence>
<evidence type="ECO:0000259" key="7">
    <source>
        <dbReference type="SMART" id="SM00429"/>
    </source>
</evidence>
<dbReference type="PANTHER" id="PTHR22625">
    <property type="entry name" value="PLEXIN"/>
    <property type="match status" value="1"/>
</dbReference>
<dbReference type="Proteomes" id="UP001165289">
    <property type="component" value="Unassembled WGS sequence"/>
</dbReference>
<feature type="domain" description="IPT/TIG" evidence="7">
    <location>
        <begin position="901"/>
        <end position="990"/>
    </location>
</feature>
<feature type="domain" description="PSI" evidence="6">
    <location>
        <begin position="595"/>
        <end position="647"/>
    </location>
</feature>
<dbReference type="InterPro" id="IPR031148">
    <property type="entry name" value="Plexin"/>
</dbReference>
<dbReference type="SMART" id="SM00423">
    <property type="entry name" value="PSI"/>
    <property type="match status" value="3"/>
</dbReference>
<feature type="domain" description="PSI" evidence="6">
    <location>
        <begin position="436"/>
        <end position="487"/>
    </location>
</feature>
<dbReference type="Pfam" id="PF20170">
    <property type="entry name" value="Plexin_RBD"/>
    <property type="match status" value="1"/>
</dbReference>
<keyword evidence="2 4" id="KW-0472">Membrane</keyword>
<dbReference type="Pfam" id="PF01437">
    <property type="entry name" value="PSI"/>
    <property type="match status" value="2"/>
</dbReference>
<dbReference type="InterPro" id="IPR046800">
    <property type="entry name" value="Plexin_RBD"/>
</dbReference>
<keyword evidence="9" id="KW-1185">Reference proteome</keyword>
<dbReference type="GO" id="GO:0005886">
    <property type="term" value="C:plasma membrane"/>
    <property type="evidence" value="ECO:0007669"/>
    <property type="project" value="TreeGrafter"/>
</dbReference>
<reference evidence="8 9" key="1">
    <citation type="journal article" date="2023" name="BMC Biol.">
        <title>The compact genome of the sponge Oopsacas minuta (Hexactinellida) is lacking key metazoan core genes.</title>
        <authorList>
            <person name="Santini S."/>
            <person name="Schenkelaars Q."/>
            <person name="Jourda C."/>
            <person name="Duchesne M."/>
            <person name="Belahbib H."/>
            <person name="Rocher C."/>
            <person name="Selva M."/>
            <person name="Riesgo A."/>
            <person name="Vervoort M."/>
            <person name="Leys S.P."/>
            <person name="Kodjabachian L."/>
            <person name="Le Bivic A."/>
            <person name="Borchiellini C."/>
            <person name="Claverie J.M."/>
            <person name="Renard E."/>
        </authorList>
    </citation>
    <scope>NUCLEOTIDE SEQUENCE [LARGE SCALE GENOMIC DNA]</scope>
    <source>
        <strain evidence="8">SPO-2</strain>
    </source>
</reference>
<keyword evidence="3" id="KW-0325">Glycoprotein</keyword>
<keyword evidence="4" id="KW-0812">Transmembrane</keyword>
<dbReference type="InterPro" id="IPR016201">
    <property type="entry name" value="PSI"/>
</dbReference>
<dbReference type="EMBL" id="JAKMXF010000233">
    <property type="protein sequence ID" value="KAI6654202.1"/>
    <property type="molecule type" value="Genomic_DNA"/>
</dbReference>
<dbReference type="GO" id="GO:0002116">
    <property type="term" value="C:semaphorin receptor complex"/>
    <property type="evidence" value="ECO:0007669"/>
    <property type="project" value="TreeGrafter"/>
</dbReference>
<dbReference type="InterPro" id="IPR013548">
    <property type="entry name" value="Plexin_cytoplasmic_RasGAP_dom"/>
</dbReference>
<evidence type="ECO:0000256" key="5">
    <source>
        <dbReference type="SAM" id="SignalP"/>
    </source>
</evidence>
<dbReference type="Pfam" id="PF08337">
    <property type="entry name" value="Plexin_cytopl"/>
    <property type="match status" value="1"/>
</dbReference>
<dbReference type="CDD" id="cd00102">
    <property type="entry name" value="IPT"/>
    <property type="match status" value="1"/>
</dbReference>
<feature type="chain" id="PRO_5043787330" evidence="5">
    <location>
        <begin position="16"/>
        <end position="1849"/>
    </location>
</feature>
<evidence type="ECO:0000256" key="4">
    <source>
        <dbReference type="SAM" id="Phobius"/>
    </source>
</evidence>
<dbReference type="InterPro" id="IPR002165">
    <property type="entry name" value="Plexin_repeat"/>
</dbReference>
<feature type="domain" description="PSI" evidence="6">
    <location>
        <begin position="745"/>
        <end position="792"/>
    </location>
</feature>
<dbReference type="SUPFAM" id="SSF81296">
    <property type="entry name" value="E set domains"/>
    <property type="match status" value="1"/>
</dbReference>
<dbReference type="SUPFAM" id="SSF48350">
    <property type="entry name" value="GTPase activation domain, GAP"/>
    <property type="match status" value="1"/>
</dbReference>
<evidence type="ECO:0000256" key="3">
    <source>
        <dbReference type="ARBA" id="ARBA00023180"/>
    </source>
</evidence>
<feature type="domain" description="IPT/TIG" evidence="7">
    <location>
        <begin position="992"/>
        <end position="1080"/>
    </location>
</feature>
<protein>
    <submittedName>
        <fullName evidence="8">Plexin-A4-like</fullName>
    </submittedName>
</protein>
<dbReference type="InterPro" id="IPR014756">
    <property type="entry name" value="Ig_E-set"/>
</dbReference>
<dbReference type="SUPFAM" id="SSF103575">
    <property type="entry name" value="Plexin repeat"/>
    <property type="match status" value="2"/>
</dbReference>
<dbReference type="Gene3D" id="1.10.506.10">
    <property type="entry name" value="GTPase Activation - p120gap, domain 1"/>
    <property type="match status" value="1"/>
</dbReference>
<dbReference type="InterPro" id="IPR041019">
    <property type="entry name" value="TIG1_plexin"/>
</dbReference>
<dbReference type="GO" id="GO:0030334">
    <property type="term" value="P:regulation of cell migration"/>
    <property type="evidence" value="ECO:0007669"/>
    <property type="project" value="TreeGrafter"/>
</dbReference>
<dbReference type="Pfam" id="PF17960">
    <property type="entry name" value="TIG_plexin"/>
    <property type="match status" value="1"/>
</dbReference>
<dbReference type="GO" id="GO:0017154">
    <property type="term" value="F:semaphorin receptor activity"/>
    <property type="evidence" value="ECO:0007669"/>
    <property type="project" value="InterPro"/>
</dbReference>
<evidence type="ECO:0000256" key="2">
    <source>
        <dbReference type="ARBA" id="ARBA00023136"/>
    </source>
</evidence>
<dbReference type="SMART" id="SM00429">
    <property type="entry name" value="IPT"/>
    <property type="match status" value="2"/>
</dbReference>
<dbReference type="InterPro" id="IPR002909">
    <property type="entry name" value="IPT_dom"/>
</dbReference>
<accession>A0AAV7JZ29</accession>
<comment type="caution">
    <text evidence="8">The sequence shown here is derived from an EMBL/GenBank/DDBJ whole genome shotgun (WGS) entry which is preliminary data.</text>
</comment>
<keyword evidence="4" id="KW-1133">Transmembrane helix</keyword>
<feature type="signal peptide" evidence="5">
    <location>
        <begin position="1"/>
        <end position="15"/>
    </location>
</feature>
<comment type="subcellular location">
    <subcellularLocation>
        <location evidence="1">Membrane</location>
    </subcellularLocation>
</comment>